<name>A0ABR0AAP2_9CRUS</name>
<organism evidence="1 2">
    <name type="scientific">Daphnia magna</name>
    <dbReference type="NCBI Taxonomy" id="35525"/>
    <lineage>
        <taxon>Eukaryota</taxon>
        <taxon>Metazoa</taxon>
        <taxon>Ecdysozoa</taxon>
        <taxon>Arthropoda</taxon>
        <taxon>Crustacea</taxon>
        <taxon>Branchiopoda</taxon>
        <taxon>Diplostraca</taxon>
        <taxon>Cladocera</taxon>
        <taxon>Anomopoda</taxon>
        <taxon>Daphniidae</taxon>
        <taxon>Daphnia</taxon>
    </lineage>
</organism>
<proteinExistence type="predicted"/>
<reference evidence="1 2" key="1">
    <citation type="journal article" date="2023" name="Nucleic Acids Res.">
        <title>The hologenome of Daphnia magna reveals possible DNA methylation and microbiome-mediated evolution of the host genome.</title>
        <authorList>
            <person name="Chaturvedi A."/>
            <person name="Li X."/>
            <person name="Dhandapani V."/>
            <person name="Marshall H."/>
            <person name="Kissane S."/>
            <person name="Cuenca-Cambronero M."/>
            <person name="Asole G."/>
            <person name="Calvet F."/>
            <person name="Ruiz-Romero M."/>
            <person name="Marangio P."/>
            <person name="Guigo R."/>
            <person name="Rago D."/>
            <person name="Mirbahai L."/>
            <person name="Eastwood N."/>
            <person name="Colbourne J.K."/>
            <person name="Zhou J."/>
            <person name="Mallon E."/>
            <person name="Orsini L."/>
        </authorList>
    </citation>
    <scope>NUCLEOTIDE SEQUENCE [LARGE SCALE GENOMIC DNA]</scope>
    <source>
        <strain evidence="1">LRV0_1</strain>
    </source>
</reference>
<dbReference type="Proteomes" id="UP001234178">
    <property type="component" value="Unassembled WGS sequence"/>
</dbReference>
<comment type="caution">
    <text evidence="1">The sequence shown here is derived from an EMBL/GenBank/DDBJ whole genome shotgun (WGS) entry which is preliminary data.</text>
</comment>
<evidence type="ECO:0000313" key="2">
    <source>
        <dbReference type="Proteomes" id="UP001234178"/>
    </source>
</evidence>
<protein>
    <submittedName>
        <fullName evidence="1">Uncharacterized protein</fullName>
    </submittedName>
</protein>
<dbReference type="EMBL" id="JAOYFB010000037">
    <property type="protein sequence ID" value="KAK4022204.1"/>
    <property type="molecule type" value="Genomic_DNA"/>
</dbReference>
<gene>
    <name evidence="1" type="ORF">OUZ56_007683</name>
</gene>
<evidence type="ECO:0000313" key="1">
    <source>
        <dbReference type="EMBL" id="KAK4022204.1"/>
    </source>
</evidence>
<accession>A0ABR0AAP2</accession>
<keyword evidence="2" id="KW-1185">Reference proteome</keyword>
<sequence length="100" mass="11248">MTFSVNLVSFSIDTQTNTQFFHECDDNVLRCLVQPAILVYKLRNSPFLLLFQLPMRSHISSVDSGCLLYRTPVALSYSRPSSLMALKEEATTIGCGEKKI</sequence>